<dbReference type="AlphaFoldDB" id="A0A120HPW9"/>
<comment type="similarity">
    <text evidence="2 6">Belongs to the bacterial solute-binding protein PotD/PotF family.</text>
</comment>
<evidence type="ECO:0000256" key="1">
    <source>
        <dbReference type="ARBA" id="ARBA00004418"/>
    </source>
</evidence>
<evidence type="ECO:0000313" key="10">
    <source>
        <dbReference type="Proteomes" id="UP000069926"/>
    </source>
</evidence>
<evidence type="ECO:0000313" key="9">
    <source>
        <dbReference type="EMBL" id="AMA65053.1"/>
    </source>
</evidence>
<dbReference type="EMBL" id="CP013920">
    <property type="protein sequence ID" value="AMA65053.1"/>
    <property type="molecule type" value="Genomic_DNA"/>
</dbReference>
<keyword evidence="4" id="KW-0732">Signal</keyword>
<dbReference type="GO" id="GO:0019808">
    <property type="term" value="F:polyamine binding"/>
    <property type="evidence" value="ECO:0007669"/>
    <property type="project" value="InterPro"/>
</dbReference>
<dbReference type="PANTHER" id="PTHR30222">
    <property type="entry name" value="SPERMIDINE/PUTRESCINE-BINDING PERIPLASMIC PROTEIN"/>
    <property type="match status" value="1"/>
</dbReference>
<protein>
    <recommendedName>
        <fullName evidence="6">Putrescine-binding periplasmic protein</fullName>
    </recommendedName>
</protein>
<evidence type="ECO:0000256" key="8">
    <source>
        <dbReference type="SAM" id="Phobius"/>
    </source>
</evidence>
<dbReference type="PRINTS" id="PR00909">
    <property type="entry name" value="SPERMDNBNDNG"/>
</dbReference>
<evidence type="ECO:0000256" key="4">
    <source>
        <dbReference type="ARBA" id="ARBA00022729"/>
    </source>
</evidence>
<dbReference type="KEGG" id="asy:AUT07_00490"/>
<dbReference type="PANTHER" id="PTHR30222:SF17">
    <property type="entry name" value="SPERMIDINE_PUTRESCINE-BINDING PERIPLASMIC PROTEIN"/>
    <property type="match status" value="1"/>
</dbReference>
<reference evidence="9 10" key="1">
    <citation type="submission" date="2016-01" db="EMBL/GenBank/DDBJ databases">
        <title>Genome sequence of Ca. Arsenophonus lipopteni, the exclusive symbiont of a blood sucking fly Lipoptena cervi (Diptera: Hippoboscidae).</title>
        <authorList>
            <person name="Novakova E."/>
            <person name="Hypsa V."/>
            <person name="Nguyen P."/>
            <person name="Husnik F."/>
            <person name="Darby A.C."/>
        </authorList>
    </citation>
    <scope>NUCLEOTIDE SEQUENCE [LARGE SCALE GENOMIC DNA]</scope>
    <source>
        <strain evidence="9 10">CB</strain>
    </source>
</reference>
<dbReference type="Pfam" id="PF13416">
    <property type="entry name" value="SBP_bac_8"/>
    <property type="match status" value="1"/>
</dbReference>
<feature type="transmembrane region" description="Helical" evidence="8">
    <location>
        <begin position="7"/>
        <end position="28"/>
    </location>
</feature>
<dbReference type="PATRIC" id="fig|634113.3.peg.466"/>
<feature type="binding site" evidence="7">
    <location>
        <position position="40"/>
    </location>
    <ligand>
        <name>spermidine</name>
        <dbReference type="ChEBI" id="CHEBI:57834"/>
    </ligand>
</feature>
<evidence type="ECO:0000256" key="2">
    <source>
        <dbReference type="ARBA" id="ARBA00007173"/>
    </source>
</evidence>
<dbReference type="Gene3D" id="3.40.190.10">
    <property type="entry name" value="Periplasmic binding protein-like II"/>
    <property type="match status" value="2"/>
</dbReference>
<keyword evidence="5 6" id="KW-0574">Periplasm</keyword>
<organism evidence="9 10">
    <name type="scientific">Candidatus Arsenophonus lipoptenae</name>
    <dbReference type="NCBI Taxonomy" id="634113"/>
    <lineage>
        <taxon>Bacteria</taxon>
        <taxon>Pseudomonadati</taxon>
        <taxon>Pseudomonadota</taxon>
        <taxon>Gammaproteobacteria</taxon>
        <taxon>Enterobacterales</taxon>
        <taxon>Morganellaceae</taxon>
        <taxon>Arsenophonus</taxon>
    </lineage>
</organism>
<dbReference type="GO" id="GO:0042597">
    <property type="term" value="C:periplasmic space"/>
    <property type="evidence" value="ECO:0007669"/>
    <property type="project" value="UniProtKB-SubCell"/>
</dbReference>
<name>A0A120HPW9_9GAMM</name>
<accession>A0A120HPW9</accession>
<proteinExistence type="inferred from homology"/>
<feature type="binding site" evidence="7">
    <location>
        <position position="89"/>
    </location>
    <ligand>
        <name>spermidine</name>
        <dbReference type="ChEBI" id="CHEBI:57834"/>
    </ligand>
</feature>
<dbReference type="SUPFAM" id="SSF53850">
    <property type="entry name" value="Periplasmic binding protein-like II"/>
    <property type="match status" value="1"/>
</dbReference>
<dbReference type="InterPro" id="IPR001188">
    <property type="entry name" value="Sperm_putr-bd"/>
</dbReference>
<comment type="function">
    <text evidence="6">Required for the activity of the bacterial periplasmic transport system of putrescine.</text>
</comment>
<keyword evidence="8" id="KW-1133">Transmembrane helix</keyword>
<gene>
    <name evidence="9" type="primary">potD</name>
    <name evidence="9" type="ORF">AUT07_00490</name>
</gene>
<evidence type="ECO:0000256" key="7">
    <source>
        <dbReference type="PIRSR" id="PIRSR019574-1"/>
    </source>
</evidence>
<dbReference type="PIRSF" id="PIRSF019574">
    <property type="entry name" value="Periplasmic_polyamine_BP"/>
    <property type="match status" value="1"/>
</dbReference>
<keyword evidence="8" id="KW-0472">Membrane</keyword>
<sequence length="353" mass="40533">MNYIKKIYFYFIIGILYSNINVAITISYDNKMVYFYNWSEYVSVEILNQFTQETGIKVMYSTYESNESMYIKLKTYTKDSYDLVVPSTYFVAKMSREGMLQKIDKSKLTQFKNLDPNFLHKSFDPKNDYSIPHVWGATGIGINSDVNNDLKSIASWADLWKPEYKNRVLLTDDSREVFQIALLKLGYSGNTTDPNLIAIAYEELKKLMPNVIAFNSDNPAYPFIQKDVNCGMLWNGSAYIIRKLGVPIKFVWPKEGAIFWMDSFVIPSNAKNVDGAIQLINFLLRPDIAARISQQNGYPTPNLAAKKLLPVNIATDTSLYPSEVILKHGEWQNDVGNVNILYENYFQQLKTNS</sequence>
<evidence type="ECO:0000256" key="3">
    <source>
        <dbReference type="ARBA" id="ARBA00022448"/>
    </source>
</evidence>
<dbReference type="GO" id="GO:0030313">
    <property type="term" value="C:cell envelope"/>
    <property type="evidence" value="ECO:0007669"/>
    <property type="project" value="UniProtKB-ARBA"/>
</dbReference>
<feature type="binding site" evidence="7">
    <location>
        <begin position="173"/>
        <end position="176"/>
    </location>
    <ligand>
        <name>spermidine</name>
        <dbReference type="ChEBI" id="CHEBI:57834"/>
    </ligand>
</feature>
<evidence type="ECO:0000256" key="6">
    <source>
        <dbReference type="PIRNR" id="PIRNR019574"/>
    </source>
</evidence>
<dbReference type="Proteomes" id="UP000069926">
    <property type="component" value="Chromosome"/>
</dbReference>
<comment type="subcellular location">
    <subcellularLocation>
        <location evidence="1 6">Periplasm</location>
    </subcellularLocation>
</comment>
<feature type="binding site" evidence="7">
    <location>
        <position position="332"/>
    </location>
    <ligand>
        <name>spermidine</name>
        <dbReference type="ChEBI" id="CHEBI:57834"/>
    </ligand>
</feature>
<keyword evidence="3 6" id="KW-0813">Transport</keyword>
<dbReference type="InterPro" id="IPR006059">
    <property type="entry name" value="SBP"/>
</dbReference>
<dbReference type="OrthoDB" id="9769319at2"/>
<dbReference type="STRING" id="634113.AUT07_00490"/>
<keyword evidence="10" id="KW-1185">Reference proteome</keyword>
<dbReference type="GO" id="GO:0015846">
    <property type="term" value="P:polyamine transport"/>
    <property type="evidence" value="ECO:0007669"/>
    <property type="project" value="InterPro"/>
</dbReference>
<evidence type="ECO:0000256" key="5">
    <source>
        <dbReference type="ARBA" id="ARBA00022764"/>
    </source>
</evidence>
<keyword evidence="8" id="KW-0812">Transmembrane</keyword>